<evidence type="ECO:0008006" key="5">
    <source>
        <dbReference type="Google" id="ProtNLM"/>
    </source>
</evidence>
<feature type="region of interest" description="Disordered" evidence="1">
    <location>
        <begin position="118"/>
        <end position="161"/>
    </location>
</feature>
<evidence type="ECO:0000313" key="4">
    <source>
        <dbReference type="Proteomes" id="UP001174936"/>
    </source>
</evidence>
<dbReference type="AlphaFoldDB" id="A0AA40CYT8"/>
<dbReference type="Gene3D" id="3.50.4.10">
    <property type="entry name" value="Hepatocyte Growth Factor"/>
    <property type="match status" value="1"/>
</dbReference>
<evidence type="ECO:0000256" key="2">
    <source>
        <dbReference type="SAM" id="Phobius"/>
    </source>
</evidence>
<reference evidence="3" key="1">
    <citation type="submission" date="2023-06" db="EMBL/GenBank/DDBJ databases">
        <title>Genome-scale phylogeny and comparative genomics of the fungal order Sordariales.</title>
        <authorList>
            <consortium name="Lawrence Berkeley National Laboratory"/>
            <person name="Hensen N."/>
            <person name="Bonometti L."/>
            <person name="Westerberg I."/>
            <person name="Brannstrom I.O."/>
            <person name="Guillou S."/>
            <person name="Cros-Aarteil S."/>
            <person name="Calhoun S."/>
            <person name="Haridas S."/>
            <person name="Kuo A."/>
            <person name="Mondo S."/>
            <person name="Pangilinan J."/>
            <person name="Riley R."/>
            <person name="Labutti K."/>
            <person name="Andreopoulos B."/>
            <person name="Lipzen A."/>
            <person name="Chen C."/>
            <person name="Yanf M."/>
            <person name="Daum C."/>
            <person name="Ng V."/>
            <person name="Clum A."/>
            <person name="Steindorff A."/>
            <person name="Ohm R."/>
            <person name="Martin F."/>
            <person name="Silar P."/>
            <person name="Natvig D."/>
            <person name="Lalanne C."/>
            <person name="Gautier V."/>
            <person name="Ament-Velasquez S.L."/>
            <person name="Kruys A."/>
            <person name="Hutchinson M.I."/>
            <person name="Powell A.J."/>
            <person name="Barry K."/>
            <person name="Miller A.N."/>
            <person name="Grigoriev I.V."/>
            <person name="Debuchy R."/>
            <person name="Gladieux P."/>
            <person name="Thoren M.H."/>
            <person name="Johannesson H."/>
        </authorList>
    </citation>
    <scope>NUCLEOTIDE SEQUENCE</scope>
    <source>
        <strain evidence="3">SMH2532-1</strain>
    </source>
</reference>
<evidence type="ECO:0000313" key="3">
    <source>
        <dbReference type="EMBL" id="KAK0655522.1"/>
    </source>
</evidence>
<feature type="compositionally biased region" description="Low complexity" evidence="1">
    <location>
        <begin position="124"/>
        <end position="161"/>
    </location>
</feature>
<comment type="caution">
    <text evidence="3">The sequence shown here is derived from an EMBL/GenBank/DDBJ whole genome shotgun (WGS) entry which is preliminary data.</text>
</comment>
<dbReference type="Proteomes" id="UP001174936">
    <property type="component" value="Unassembled WGS sequence"/>
</dbReference>
<sequence length="279" mass="28708">MEHSAPEVVQHPVHEKYQSPPPPRHGSIYPAVHKQDSFLASPEFEPVPPQYPGAPLAYPTPLVAPPIDDQRDDQGKLCGIRKGLLLVLLAVGGVVLLAIAVGVGVGVGLSGHNNSQANAGGGTAAASSSSSSSSSSTSPSRTVVPTTTGTKPAPSPSSTSAASACLEASNTQYSASNGKTFLKLCNIDYSGVNEATDIGSEKAGTFEMCIEQCAADDECTGAGWGPVSDGQKYRGTCWMKKDLKRSHVATEDWHFAVLLAGSEVNGTTQASASSTPKAT</sequence>
<keyword evidence="2" id="KW-1133">Transmembrane helix</keyword>
<name>A0AA40CYT8_9PEZI</name>
<accession>A0AA40CYT8</accession>
<evidence type="ECO:0000256" key="1">
    <source>
        <dbReference type="SAM" id="MobiDB-lite"/>
    </source>
</evidence>
<proteinExistence type="predicted"/>
<gene>
    <name evidence="3" type="ORF">B0T16DRAFT_451183</name>
</gene>
<keyword evidence="4" id="KW-1185">Reference proteome</keyword>
<organism evidence="3 4">
    <name type="scientific">Cercophora newfieldiana</name>
    <dbReference type="NCBI Taxonomy" id="92897"/>
    <lineage>
        <taxon>Eukaryota</taxon>
        <taxon>Fungi</taxon>
        <taxon>Dikarya</taxon>
        <taxon>Ascomycota</taxon>
        <taxon>Pezizomycotina</taxon>
        <taxon>Sordariomycetes</taxon>
        <taxon>Sordariomycetidae</taxon>
        <taxon>Sordariales</taxon>
        <taxon>Lasiosphaeriaceae</taxon>
        <taxon>Cercophora</taxon>
    </lineage>
</organism>
<feature type="region of interest" description="Disordered" evidence="1">
    <location>
        <begin position="1"/>
        <end position="29"/>
    </location>
</feature>
<protein>
    <recommendedName>
        <fullName evidence="5">Apple domain-containing protein</fullName>
    </recommendedName>
</protein>
<feature type="transmembrane region" description="Helical" evidence="2">
    <location>
        <begin position="84"/>
        <end position="109"/>
    </location>
</feature>
<keyword evidence="2" id="KW-0472">Membrane</keyword>
<keyword evidence="2" id="KW-0812">Transmembrane</keyword>
<dbReference type="EMBL" id="JAULSV010000001">
    <property type="protein sequence ID" value="KAK0655522.1"/>
    <property type="molecule type" value="Genomic_DNA"/>
</dbReference>